<gene>
    <name evidence="1" type="ORF">IZT61_18030</name>
</gene>
<dbReference type="InterPro" id="IPR011990">
    <property type="entry name" value="TPR-like_helical_dom_sf"/>
</dbReference>
<dbReference type="EMBL" id="CP064939">
    <property type="protein sequence ID" value="QPH38940.1"/>
    <property type="molecule type" value="Genomic_DNA"/>
</dbReference>
<evidence type="ECO:0000313" key="1">
    <source>
        <dbReference type="EMBL" id="QPH38940.1"/>
    </source>
</evidence>
<dbReference type="PROSITE" id="PS51257">
    <property type="entry name" value="PROKAR_LIPOPROTEIN"/>
    <property type="match status" value="1"/>
</dbReference>
<protein>
    <recommendedName>
        <fullName evidence="3">Tetratricopeptide repeat protein</fullName>
    </recommendedName>
</protein>
<organism evidence="1 2">
    <name type="scientific">Pedobacter endophyticus</name>
    <dbReference type="NCBI Taxonomy" id="2789740"/>
    <lineage>
        <taxon>Bacteria</taxon>
        <taxon>Pseudomonadati</taxon>
        <taxon>Bacteroidota</taxon>
        <taxon>Sphingobacteriia</taxon>
        <taxon>Sphingobacteriales</taxon>
        <taxon>Sphingobacteriaceae</taxon>
        <taxon>Pedobacter</taxon>
    </lineage>
</organism>
<name>A0A7S9KY35_9SPHI</name>
<evidence type="ECO:0008006" key="3">
    <source>
        <dbReference type="Google" id="ProtNLM"/>
    </source>
</evidence>
<dbReference type="SUPFAM" id="SSF48452">
    <property type="entry name" value="TPR-like"/>
    <property type="match status" value="1"/>
</dbReference>
<reference evidence="1 2" key="1">
    <citation type="submission" date="2020-11" db="EMBL/GenBank/DDBJ databases">
        <title>Pedobacter endophytica, an endophytic bacteria isolated form Carex pumila.</title>
        <authorList>
            <person name="Peng Y."/>
            <person name="Jiang L."/>
            <person name="Lee J."/>
        </authorList>
    </citation>
    <scope>NUCLEOTIDE SEQUENCE [LARGE SCALE GENOMIC DNA]</scope>
    <source>
        <strain evidence="1 2">JBR3-12</strain>
    </source>
</reference>
<keyword evidence="2" id="KW-1185">Reference proteome</keyword>
<sequence>MFKSKIAGFFILISLWSIVACNNRNDERKVNLQARELNDSASRIYFKVIGLLYPKDSLKRSIALFEKAIQKDSDYRLAYHNLWSCLNYTGQYAESEELCSKWIRRHPGDGDFLIKRGILRDVLGKEKLAKSDYDAVYNLISKDPLPLISPQLDPESIQKVTSRAYNLIIITGHKSEAMKIMESLKESFPNKPQINAAYENIVHLDRSQYLLDLL</sequence>
<dbReference type="KEGG" id="pex:IZT61_18030"/>
<dbReference type="RefSeq" id="WP_196098415.1">
    <property type="nucleotide sequence ID" value="NZ_CP064939.1"/>
</dbReference>
<proteinExistence type="predicted"/>
<accession>A0A7S9KY35</accession>
<dbReference type="Proteomes" id="UP000594759">
    <property type="component" value="Chromosome"/>
</dbReference>
<dbReference type="Gene3D" id="1.25.40.10">
    <property type="entry name" value="Tetratricopeptide repeat domain"/>
    <property type="match status" value="1"/>
</dbReference>
<dbReference type="AlphaFoldDB" id="A0A7S9KY35"/>
<evidence type="ECO:0000313" key="2">
    <source>
        <dbReference type="Proteomes" id="UP000594759"/>
    </source>
</evidence>